<dbReference type="RefSeq" id="WP_344341234.1">
    <property type="nucleotide sequence ID" value="NZ_BAAAQT010000005.1"/>
</dbReference>
<dbReference type="Pfam" id="PF06983">
    <property type="entry name" value="3-dmu-9_3-mt"/>
    <property type="match status" value="1"/>
</dbReference>
<comment type="caution">
    <text evidence="2">The sequence shown here is derived from an EMBL/GenBank/DDBJ whole genome shotgun (WGS) entry which is preliminary data.</text>
</comment>
<keyword evidence="3" id="KW-1185">Reference proteome</keyword>
<dbReference type="InterPro" id="IPR029068">
    <property type="entry name" value="Glyas_Bleomycin-R_OHBP_Dase"/>
</dbReference>
<proteinExistence type="predicted"/>
<dbReference type="PANTHER" id="PTHR33990:SF2">
    <property type="entry name" value="PHNB-LIKE DOMAIN-CONTAINING PROTEIN"/>
    <property type="match status" value="1"/>
</dbReference>
<evidence type="ECO:0000259" key="1">
    <source>
        <dbReference type="Pfam" id="PF06983"/>
    </source>
</evidence>
<evidence type="ECO:0000313" key="3">
    <source>
        <dbReference type="Proteomes" id="UP001501599"/>
    </source>
</evidence>
<dbReference type="Proteomes" id="UP001501599">
    <property type="component" value="Unassembled WGS sequence"/>
</dbReference>
<dbReference type="SUPFAM" id="SSF54593">
    <property type="entry name" value="Glyoxalase/Bleomycin resistance protein/Dihydroxybiphenyl dioxygenase"/>
    <property type="match status" value="1"/>
</dbReference>
<protein>
    <submittedName>
        <fullName evidence="2">VOC family protein</fullName>
    </submittedName>
</protein>
<dbReference type="PIRSF" id="PIRSF021700">
    <property type="entry name" value="3_dmu_93_MTrfase"/>
    <property type="match status" value="1"/>
</dbReference>
<dbReference type="CDD" id="cd06588">
    <property type="entry name" value="PhnB_like"/>
    <property type="match status" value="1"/>
</dbReference>
<reference evidence="2 3" key="1">
    <citation type="journal article" date="2019" name="Int. J. Syst. Evol. Microbiol.">
        <title>The Global Catalogue of Microorganisms (GCM) 10K type strain sequencing project: providing services to taxonomists for standard genome sequencing and annotation.</title>
        <authorList>
            <consortium name="The Broad Institute Genomics Platform"/>
            <consortium name="The Broad Institute Genome Sequencing Center for Infectious Disease"/>
            <person name="Wu L."/>
            <person name="Ma J."/>
        </authorList>
    </citation>
    <scope>NUCLEOTIDE SEQUENCE [LARGE SCALE GENOMIC DNA]</scope>
    <source>
        <strain evidence="2 3">JCM 16026</strain>
    </source>
</reference>
<accession>A0ABN3AMP6</accession>
<name>A0ABN3AMP6_9MICO</name>
<feature type="domain" description="PhnB-like" evidence="1">
    <location>
        <begin position="3"/>
        <end position="119"/>
    </location>
</feature>
<organism evidence="2 3">
    <name type="scientific">Agrococcus versicolor</name>
    <dbReference type="NCBI Taxonomy" id="501482"/>
    <lineage>
        <taxon>Bacteria</taxon>
        <taxon>Bacillati</taxon>
        <taxon>Actinomycetota</taxon>
        <taxon>Actinomycetes</taxon>
        <taxon>Micrococcales</taxon>
        <taxon>Microbacteriaceae</taxon>
        <taxon>Agrococcus</taxon>
    </lineage>
</organism>
<dbReference type="EMBL" id="BAAAQT010000005">
    <property type="protein sequence ID" value="GAA2172494.1"/>
    <property type="molecule type" value="Genomic_DNA"/>
</dbReference>
<dbReference type="InterPro" id="IPR009725">
    <property type="entry name" value="3_dmu_93_MTrfase"/>
</dbReference>
<dbReference type="PANTHER" id="PTHR33990">
    <property type="entry name" value="PROTEIN YJDN-RELATED"/>
    <property type="match status" value="1"/>
</dbReference>
<dbReference type="InterPro" id="IPR028973">
    <property type="entry name" value="PhnB-like"/>
</dbReference>
<sequence length="156" mass="16451">MSVSTSLWFDGGIEEAAALYVSLVPDSEILHVSRYPDDDAFPGGLGGQALTVDLTVGGHRVTLLNGGPQFPLSEAVSLVLEADGQEEVDRLWDALVADGGRESRCGWLVDRFGLSWQIVPSSMGRLMSGPNAGAVAQALMGMTRIVVADLERAHAG</sequence>
<gene>
    <name evidence="2" type="ORF">GCM10009846_10660</name>
</gene>
<evidence type="ECO:0000313" key="2">
    <source>
        <dbReference type="EMBL" id="GAA2172494.1"/>
    </source>
</evidence>
<dbReference type="Gene3D" id="3.10.180.10">
    <property type="entry name" value="2,3-Dihydroxybiphenyl 1,2-Dioxygenase, domain 1"/>
    <property type="match status" value="1"/>
</dbReference>